<evidence type="ECO:0000259" key="4">
    <source>
        <dbReference type="PROSITE" id="PS50225"/>
    </source>
</evidence>
<reference evidence="5" key="1">
    <citation type="submission" date="2020-06" db="EMBL/GenBank/DDBJ databases">
        <title>Draft genome of Bugula neritina, a colonial animal packing powerful symbionts and potential medicines.</title>
        <authorList>
            <person name="Rayko M."/>
        </authorList>
    </citation>
    <scope>NUCLEOTIDE SEQUENCE [LARGE SCALE GENOMIC DNA]</scope>
    <source>
        <strain evidence="5">Kwan_BN1</strain>
    </source>
</reference>
<accession>A0A7J7J167</accession>
<keyword evidence="6" id="KW-1185">Reference proteome</keyword>
<proteinExistence type="predicted"/>
<dbReference type="PANTHER" id="PTHR24171">
    <property type="entry name" value="ANKYRIN REPEAT DOMAIN-CONTAINING PROTEIN 39-RELATED"/>
    <property type="match status" value="1"/>
</dbReference>
<dbReference type="SUPFAM" id="SSF48403">
    <property type="entry name" value="Ankyrin repeat"/>
    <property type="match status" value="1"/>
</dbReference>
<keyword evidence="1" id="KW-0677">Repeat</keyword>
<evidence type="ECO:0000313" key="6">
    <source>
        <dbReference type="Proteomes" id="UP000593567"/>
    </source>
</evidence>
<sequence>MFVFDEGVDINEQDEHGCTALHQAAQSGFCLDLVLTANPNCDIQDDFGNTALMLACCEGRCRLIRILCEAGTNVNIGNQALWTPLTKIMEKKHLDCVEVLIKHGAQLSERDCQHFISSVSLSPDYGPIFTYLLKVTGGIRTHPVRLLARNLAQFALQDPSIAYCLVEFMAIVLDLGCFKDLKTSDTLLREYMHTPPMLKQLCRLVIRELVGASISSDLYHQLPLPTSLKSYLALETIGNLSVQSFLELNLKPL</sequence>
<evidence type="ECO:0000256" key="3">
    <source>
        <dbReference type="PROSITE-ProRule" id="PRU00023"/>
    </source>
</evidence>
<name>A0A7J7J167_BUGNE</name>
<dbReference type="SMART" id="SM00969">
    <property type="entry name" value="SOCS_box"/>
    <property type="match status" value="1"/>
</dbReference>
<keyword evidence="2 3" id="KW-0040">ANK repeat</keyword>
<dbReference type="SUPFAM" id="SSF158235">
    <property type="entry name" value="SOCS box-like"/>
    <property type="match status" value="1"/>
</dbReference>
<dbReference type="CDD" id="cd03716">
    <property type="entry name" value="SOCS_ASB_like"/>
    <property type="match status" value="1"/>
</dbReference>
<dbReference type="Pfam" id="PF07525">
    <property type="entry name" value="SOCS_box"/>
    <property type="match status" value="1"/>
</dbReference>
<dbReference type="Gene3D" id="1.10.750.20">
    <property type="entry name" value="SOCS box"/>
    <property type="match status" value="1"/>
</dbReference>
<dbReference type="GO" id="GO:0035556">
    <property type="term" value="P:intracellular signal transduction"/>
    <property type="evidence" value="ECO:0007669"/>
    <property type="project" value="InterPro"/>
</dbReference>
<dbReference type="GO" id="GO:0004842">
    <property type="term" value="F:ubiquitin-protein transferase activity"/>
    <property type="evidence" value="ECO:0007669"/>
    <property type="project" value="TreeGrafter"/>
</dbReference>
<dbReference type="SMART" id="SM00248">
    <property type="entry name" value="ANK"/>
    <property type="match status" value="3"/>
</dbReference>
<feature type="repeat" description="ANK" evidence="3">
    <location>
        <begin position="47"/>
        <end position="79"/>
    </location>
</feature>
<gene>
    <name evidence="5" type="ORF">EB796_022268</name>
</gene>
<dbReference type="OrthoDB" id="6047994at2759"/>
<dbReference type="GO" id="GO:0070531">
    <property type="term" value="C:BRCA1-A complex"/>
    <property type="evidence" value="ECO:0007669"/>
    <property type="project" value="TreeGrafter"/>
</dbReference>
<dbReference type="InterPro" id="IPR036036">
    <property type="entry name" value="SOCS_box-like_dom_sf"/>
</dbReference>
<protein>
    <recommendedName>
        <fullName evidence="4">SOCS box domain-containing protein</fullName>
    </recommendedName>
</protein>
<evidence type="ECO:0000256" key="2">
    <source>
        <dbReference type="ARBA" id="ARBA00023043"/>
    </source>
</evidence>
<evidence type="ECO:0000313" key="5">
    <source>
        <dbReference type="EMBL" id="KAF6019421.1"/>
    </source>
</evidence>
<evidence type="ECO:0000256" key="1">
    <source>
        <dbReference type="ARBA" id="ARBA00022737"/>
    </source>
</evidence>
<dbReference type="PANTHER" id="PTHR24171:SF8">
    <property type="entry name" value="BRCA1-ASSOCIATED RING DOMAIN PROTEIN 1"/>
    <property type="match status" value="1"/>
</dbReference>
<dbReference type="AlphaFoldDB" id="A0A7J7J167"/>
<organism evidence="5 6">
    <name type="scientific">Bugula neritina</name>
    <name type="common">Brown bryozoan</name>
    <name type="synonym">Sertularia neritina</name>
    <dbReference type="NCBI Taxonomy" id="10212"/>
    <lineage>
        <taxon>Eukaryota</taxon>
        <taxon>Metazoa</taxon>
        <taxon>Spiralia</taxon>
        <taxon>Lophotrochozoa</taxon>
        <taxon>Bryozoa</taxon>
        <taxon>Gymnolaemata</taxon>
        <taxon>Cheilostomatida</taxon>
        <taxon>Flustrina</taxon>
        <taxon>Buguloidea</taxon>
        <taxon>Bugulidae</taxon>
        <taxon>Bugula</taxon>
    </lineage>
</organism>
<dbReference type="InterPro" id="IPR036770">
    <property type="entry name" value="Ankyrin_rpt-contain_sf"/>
</dbReference>
<dbReference type="InterPro" id="IPR002110">
    <property type="entry name" value="Ankyrin_rpt"/>
</dbReference>
<dbReference type="EMBL" id="VXIV02003231">
    <property type="protein sequence ID" value="KAF6019421.1"/>
    <property type="molecule type" value="Genomic_DNA"/>
</dbReference>
<dbReference type="Proteomes" id="UP000593567">
    <property type="component" value="Unassembled WGS sequence"/>
</dbReference>
<dbReference type="GO" id="GO:0031436">
    <property type="term" value="C:BRCA1-BARD1 complex"/>
    <property type="evidence" value="ECO:0007669"/>
    <property type="project" value="TreeGrafter"/>
</dbReference>
<dbReference type="GO" id="GO:0085020">
    <property type="term" value="P:protein K6-linked ubiquitination"/>
    <property type="evidence" value="ECO:0007669"/>
    <property type="project" value="TreeGrafter"/>
</dbReference>
<dbReference type="PROSITE" id="PS50225">
    <property type="entry name" value="SOCS"/>
    <property type="match status" value="1"/>
</dbReference>
<dbReference type="PROSITE" id="PS50088">
    <property type="entry name" value="ANK_REPEAT"/>
    <property type="match status" value="1"/>
</dbReference>
<dbReference type="PROSITE" id="PS50297">
    <property type="entry name" value="ANK_REP_REGION"/>
    <property type="match status" value="1"/>
</dbReference>
<dbReference type="Pfam" id="PF12796">
    <property type="entry name" value="Ank_2"/>
    <property type="match status" value="1"/>
</dbReference>
<feature type="domain" description="SOCS box" evidence="4">
    <location>
        <begin position="198"/>
        <end position="232"/>
    </location>
</feature>
<dbReference type="InterPro" id="IPR001496">
    <property type="entry name" value="SOCS_box"/>
</dbReference>
<comment type="caution">
    <text evidence="5">The sequence shown here is derived from an EMBL/GenBank/DDBJ whole genome shotgun (WGS) entry which is preliminary data.</text>
</comment>
<dbReference type="Gene3D" id="1.25.40.20">
    <property type="entry name" value="Ankyrin repeat-containing domain"/>
    <property type="match status" value="1"/>
</dbReference>